<feature type="transmembrane region" description="Helical" evidence="3">
    <location>
        <begin position="709"/>
        <end position="727"/>
    </location>
</feature>
<feature type="coiled-coil region" evidence="1">
    <location>
        <begin position="1180"/>
        <end position="1266"/>
    </location>
</feature>
<sequence>MPDKLAVIQGEASVKELNDIDNATKELVSSFNSLLSITEAINKQFQSGKPKDYASGLKQLNTLTKDYAVIEKELANIKLKLAQIETQETKTITEQNRARKEAANAVIAEVKAERVQQQQSQASASAYQRVSQEANKLKRQAKDLEAEMLLLTRDFRMGLITQEKYSQELAILQGRFSVTVQRARELDAELKRIDANVGDRQRNVGNYQQAAMSGVKQLETQIKSMIAMYVGFQAVISGAGKLMHNNYELSDTLVDLQIRLNGNKKAADELFESLKNIDTRTSLGELVNTAAIVAKKGVAKEEIEGITKALDDYFIVAGKEAGNREEGTASIIKLISIFNHDKHITAERVTEIGTALVKLQNSGVATGSKMIDVAERIGAIRGITGVTLPQVLGFAAAIEQLGQKSEVAGTAGMQILTKVLSDMPKYAKMANVSVEELRKAYSENPFEAVVMVAEGVLKSGDFEKISQDLEEVGVRGARVKGVLGDIAGNADFVRKRIKDAGLAINETGYLSETAALKQENYAATVDKIKKEFELIGNSKGFMNFLKGSSNLLMNLIKIVTAIPFGLVITGITLVTAAWAYYKGVAIQAAIATAWNNSQTLLGTIRNRAASLGLLGEAEAMRAHTVSTNLNTAARTLNIVSLESQIAQEVSAIAALEAQIAVTEAEVIAKRQQIAAREAHIIALEAEIIAQREATVATTGLNAATKASPLGMVLGVLALAIPLLIMYAEKTEKVAIKTRSAADNQKDLNDAMSKGAKNAGDEAFELDNLYRKATDVNAATKDRNAAVQKLKDLFPSYFGKIDQEIIKNGKAEASYISLKNAIVAASRAEAIKDKLKGRESERLSQEEAIRRKLASELENRKKLKLQSDLGIDETTTIDNGDGKEIFIKKDSKKLLEASTVRAYNLIKQLGNNRKKYNNEDKILLDQLEIDLKASEKYREDKANLLGKFARNEEDPKKEKKEKKYTGASITGEQKDAVNIAQSEKDGEIASQKEKLLRLEISQKEYWEEYIKIFQKYRDKISSFLKGGNAKEKQIEASVRRRAVEELEKANKELYDYEKKNLEESFKMKSNSLERQSKELENADYLSESDRLNKLIEIDSQIISELNNYYDEQLNLAKNAAQETIELERKRDEEIGKVVDQRFERTKSLFEATKKDLEKQAEFNNSFERLSDEEQKSLIISNKKLSNQEREYRLQLLEINNQIKQNNLKIEELKVLKQQYETKIAIATVGGIVNPEDVKNVADLEANIKGLVNANEELNNQGKDLVSERTRGIREAVSSGLKNLGFEHIADAYDATMERLKGKTADWKDYAVMAVAAVLDSLTSLNTAQKEKTIAALDEQLKYSQQTTEQEVGFINSRLEALNNLEDLTAEQITERNRLEDEARTYQEQQRQREKLIETQKARAEQKAAAQQALINGALAATMTLAQMGFIAGAIPAALALGFGIAQSVAIMSKDPVPKYWMGRQGGKAEFAIKDEMGAEIHTDKNDNIISLGSNKGPSKTWLNEGDKIYTAFESKRILGAMGPDAKIGRNLFRRATEQSLTAPRVTVVNNNVDNSDAIADKIGKRFDKSLARYDKPVIEKRNGKIIRYRGADHGVEIGEYNLKTLEEKYYDTY</sequence>
<gene>
    <name evidence="5" type="ORF">EG359_17475</name>
    <name evidence="6" type="ORF">SAMN05421768_103696</name>
</gene>
<dbReference type="EMBL" id="CP033926">
    <property type="protein sequence ID" value="AZB01295.1"/>
    <property type="molecule type" value="Genomic_DNA"/>
</dbReference>
<evidence type="ECO:0000313" key="8">
    <source>
        <dbReference type="Proteomes" id="UP000279541"/>
    </source>
</evidence>
<keyword evidence="3" id="KW-0812">Transmembrane</keyword>
<keyword evidence="3" id="KW-1133">Transmembrane helix</keyword>
<feature type="transmembrane region" description="Helical" evidence="3">
    <location>
        <begin position="1426"/>
        <end position="1450"/>
    </location>
</feature>
<dbReference type="RefSeq" id="WP_076353366.1">
    <property type="nucleotide sequence ID" value="NZ_CP033926.1"/>
</dbReference>
<feature type="coiled-coil region" evidence="1">
    <location>
        <begin position="127"/>
        <end position="154"/>
    </location>
</feature>
<feature type="coiled-coil region" evidence="1">
    <location>
        <begin position="1038"/>
        <end position="1081"/>
    </location>
</feature>
<organism evidence="6 7">
    <name type="scientific">Chryseobacterium joostei</name>
    <dbReference type="NCBI Taxonomy" id="112234"/>
    <lineage>
        <taxon>Bacteria</taxon>
        <taxon>Pseudomonadati</taxon>
        <taxon>Bacteroidota</taxon>
        <taxon>Flavobacteriia</taxon>
        <taxon>Flavobacteriales</taxon>
        <taxon>Weeksellaceae</taxon>
        <taxon>Chryseobacterium group</taxon>
        <taxon>Chryseobacterium</taxon>
    </lineage>
</organism>
<proteinExistence type="predicted"/>
<reference evidence="5 8" key="2">
    <citation type="submission" date="2018-11" db="EMBL/GenBank/DDBJ databases">
        <title>Proposal to divide the Flavobacteriaceae and reorganize its genera based on Amino Acid Identity values calculated from whole genome sequences.</title>
        <authorList>
            <person name="Nicholson A.C."/>
            <person name="Gulvik C.A."/>
            <person name="Whitney A.M."/>
            <person name="Humrighouse B.W."/>
            <person name="Bell M."/>
            <person name="Holmes B."/>
            <person name="Steigerwalt A.G."/>
            <person name="Villarma A."/>
            <person name="Sheth M."/>
            <person name="Batra D."/>
            <person name="Pryor J."/>
            <person name="Bernardet J.-F."/>
            <person name="Hugo C."/>
            <person name="Kampfer P."/>
            <person name="Newman J."/>
            <person name="McQuiston J.R."/>
        </authorList>
    </citation>
    <scope>NUCLEOTIDE SEQUENCE [LARGE SCALE GENOMIC DNA]</scope>
    <source>
        <strain evidence="5 8">DSM 16927</strain>
    </source>
</reference>
<dbReference type="STRING" id="112234.SAMN05421768_103696"/>
<protein>
    <submittedName>
        <fullName evidence="6">Phage-related minor tail protein</fullName>
    </submittedName>
</protein>
<feature type="coiled-coil region" evidence="1">
    <location>
        <begin position="638"/>
        <end position="672"/>
    </location>
</feature>
<evidence type="ECO:0000313" key="7">
    <source>
        <dbReference type="Proteomes" id="UP000186106"/>
    </source>
</evidence>
<feature type="compositionally biased region" description="Basic and acidic residues" evidence="2">
    <location>
        <begin position="948"/>
        <end position="963"/>
    </location>
</feature>
<keyword evidence="3" id="KW-0472">Membrane</keyword>
<name>A0A1N7IB86_9FLAO</name>
<evidence type="ECO:0000313" key="6">
    <source>
        <dbReference type="EMBL" id="SIS34313.1"/>
    </source>
</evidence>
<evidence type="ECO:0000259" key="4">
    <source>
        <dbReference type="Pfam" id="PF10145"/>
    </source>
</evidence>
<evidence type="ECO:0000256" key="2">
    <source>
        <dbReference type="SAM" id="MobiDB-lite"/>
    </source>
</evidence>
<feature type="coiled-coil region" evidence="1">
    <location>
        <begin position="60"/>
        <end position="87"/>
    </location>
</feature>
<dbReference type="OrthoDB" id="1050541at2"/>
<feature type="transmembrane region" description="Helical" evidence="3">
    <location>
        <begin position="558"/>
        <end position="581"/>
    </location>
</feature>
<accession>A0A1N7IB86</accession>
<evidence type="ECO:0000313" key="5">
    <source>
        <dbReference type="EMBL" id="AZB01295.1"/>
    </source>
</evidence>
<dbReference type="EMBL" id="FTNZ01000003">
    <property type="protein sequence ID" value="SIS34313.1"/>
    <property type="molecule type" value="Genomic_DNA"/>
</dbReference>
<evidence type="ECO:0000256" key="3">
    <source>
        <dbReference type="SAM" id="Phobius"/>
    </source>
</evidence>
<feature type="region of interest" description="Disordered" evidence="2">
    <location>
        <begin position="947"/>
        <end position="966"/>
    </location>
</feature>
<keyword evidence="8" id="KW-1185">Reference proteome</keyword>
<evidence type="ECO:0000256" key="1">
    <source>
        <dbReference type="SAM" id="Coils"/>
    </source>
</evidence>
<dbReference type="Pfam" id="PF10145">
    <property type="entry name" value="PhageMin_Tail"/>
    <property type="match status" value="1"/>
</dbReference>
<feature type="coiled-coil region" evidence="1">
    <location>
        <begin position="1360"/>
        <end position="1405"/>
    </location>
</feature>
<dbReference type="KEGG" id="cjt:EG359_17475"/>
<dbReference type="Proteomes" id="UP000279541">
    <property type="component" value="Chromosome"/>
</dbReference>
<reference evidence="6 7" key="1">
    <citation type="submission" date="2017-01" db="EMBL/GenBank/DDBJ databases">
        <authorList>
            <person name="Mah S.A."/>
            <person name="Swanson W.J."/>
            <person name="Moy G.W."/>
            <person name="Vacquier V.D."/>
        </authorList>
    </citation>
    <scope>NUCLEOTIDE SEQUENCE [LARGE SCALE GENOMIC DNA]</scope>
    <source>
        <strain evidence="6 7">DSM 16927</strain>
    </source>
</reference>
<dbReference type="InterPro" id="IPR010090">
    <property type="entry name" value="Phage_tape_meas"/>
</dbReference>
<feature type="domain" description="Phage tail tape measure protein" evidence="4">
    <location>
        <begin position="278"/>
        <end position="437"/>
    </location>
</feature>
<dbReference type="Proteomes" id="UP000186106">
    <property type="component" value="Unassembled WGS sequence"/>
</dbReference>
<keyword evidence="1" id="KW-0175">Coiled coil</keyword>